<organism evidence="1 2">
    <name type="scientific">Zalaria obscura</name>
    <dbReference type="NCBI Taxonomy" id="2024903"/>
    <lineage>
        <taxon>Eukaryota</taxon>
        <taxon>Fungi</taxon>
        <taxon>Dikarya</taxon>
        <taxon>Ascomycota</taxon>
        <taxon>Pezizomycotina</taxon>
        <taxon>Dothideomycetes</taxon>
        <taxon>Dothideomycetidae</taxon>
        <taxon>Dothideales</taxon>
        <taxon>Zalariaceae</taxon>
        <taxon>Zalaria</taxon>
    </lineage>
</organism>
<gene>
    <name evidence="1" type="ORF">M8818_006704</name>
</gene>
<evidence type="ECO:0000313" key="1">
    <source>
        <dbReference type="EMBL" id="KAK8196539.1"/>
    </source>
</evidence>
<sequence>MADATIKDAPLREVQVEALVVMRIIKHSSQAFPSVATGAMVGMDVNGVLEITNSFPFPVVDTSSADGHNDGANAAAAAPRAKANVAYQNEMIKFLREVNVDAQNVGWYLSTSMGNFINMNTIENQHFFQSQLNERTVALVHDVSRSVQGSVSLRAFRLSPMFMAAYKEGKFTTETLQKSGLRYQDIFVELPVNVHNSHLLTSFLHQLPAAPAKKELSFPSSLAALDQDPQLTQTPLAPNLDSLDLSIDPFLEKTCDLLLDSIENHHTELNNHQYYQRSLAREQAKITQWQAKRKAENAQRAITKQAPLPEDEWQRLFKLPQEPSRLETLLNSRQVEQYSRQVDGFTASVSAKMFAVRSNLLPGEVE</sequence>
<accession>A0ACC3S590</accession>
<dbReference type="Proteomes" id="UP001320706">
    <property type="component" value="Unassembled WGS sequence"/>
</dbReference>
<proteinExistence type="predicted"/>
<reference evidence="1" key="1">
    <citation type="submission" date="2024-02" db="EMBL/GenBank/DDBJ databases">
        <title>Metagenome Assembled Genome of Zalaria obscura JY119.</title>
        <authorList>
            <person name="Vighnesh L."/>
            <person name="Jagadeeshwari U."/>
            <person name="Venkata Ramana C."/>
            <person name="Sasikala C."/>
        </authorList>
    </citation>
    <scope>NUCLEOTIDE SEQUENCE</scope>
    <source>
        <strain evidence="1">JY119</strain>
    </source>
</reference>
<keyword evidence="2" id="KW-1185">Reference proteome</keyword>
<protein>
    <submittedName>
        <fullName evidence="1">Uncharacterized protein</fullName>
    </submittedName>
</protein>
<dbReference type="EMBL" id="JAMKPW020000041">
    <property type="protein sequence ID" value="KAK8196539.1"/>
    <property type="molecule type" value="Genomic_DNA"/>
</dbReference>
<name>A0ACC3S590_9PEZI</name>
<evidence type="ECO:0000313" key="2">
    <source>
        <dbReference type="Proteomes" id="UP001320706"/>
    </source>
</evidence>
<comment type="caution">
    <text evidence="1">The sequence shown here is derived from an EMBL/GenBank/DDBJ whole genome shotgun (WGS) entry which is preliminary data.</text>
</comment>